<sequence>MAEYWYDEAYHGLGLAIPQGFFAVHIGALKIGIQMQGPSYANLVMAAELLGDSAAVEKWFRMACQRQAAVQESFIEKLLQRAPELGWSILMDRQDLSGARAWLQRAKEDVATGERLGCSTFPTRIVISDTEHRAISMDQLSRIWAFIKQHCRRWHDFFKISPTRGQPLTAEIINLYHLDAWLIRPATQAENCSMVELMASKAQTPQWFISHWWGEPVHAFTTCVKRHAEIRQLPGTSCYWVCAYANRQHALSQEVAADPRETSFFRALNLSEGVLLILDEATESSGPATPFTRIWCAFEEFVALTPGARLGCCWTSRRRRRGRRSC</sequence>
<dbReference type="AlphaFoldDB" id="A0A9P1DCA2"/>
<reference evidence="1" key="1">
    <citation type="submission" date="2022-10" db="EMBL/GenBank/DDBJ databases">
        <authorList>
            <person name="Chen Y."/>
            <person name="Dougan E. K."/>
            <person name="Chan C."/>
            <person name="Rhodes N."/>
            <person name="Thang M."/>
        </authorList>
    </citation>
    <scope>NUCLEOTIDE SEQUENCE</scope>
</reference>
<evidence type="ECO:0000313" key="3">
    <source>
        <dbReference type="Proteomes" id="UP001152797"/>
    </source>
</evidence>
<evidence type="ECO:0000313" key="2">
    <source>
        <dbReference type="EMBL" id="CAL1159332.1"/>
    </source>
</evidence>
<evidence type="ECO:0000313" key="1">
    <source>
        <dbReference type="EMBL" id="CAI4005957.1"/>
    </source>
</evidence>
<proteinExistence type="predicted"/>
<accession>A0A9P1DCA2</accession>
<dbReference type="EMBL" id="CAMXCT030003735">
    <property type="protein sequence ID" value="CAL4793269.1"/>
    <property type="molecule type" value="Genomic_DNA"/>
</dbReference>
<organism evidence="1">
    <name type="scientific">Cladocopium goreaui</name>
    <dbReference type="NCBI Taxonomy" id="2562237"/>
    <lineage>
        <taxon>Eukaryota</taxon>
        <taxon>Sar</taxon>
        <taxon>Alveolata</taxon>
        <taxon>Dinophyceae</taxon>
        <taxon>Suessiales</taxon>
        <taxon>Symbiodiniaceae</taxon>
        <taxon>Cladocopium</taxon>
    </lineage>
</organism>
<gene>
    <name evidence="1" type="ORF">C1SCF055_LOCUS31641</name>
</gene>
<dbReference type="EMBL" id="CAMXCT010003735">
    <property type="protein sequence ID" value="CAI4005957.1"/>
    <property type="molecule type" value="Genomic_DNA"/>
</dbReference>
<dbReference type="EMBL" id="CAMXCT020003735">
    <property type="protein sequence ID" value="CAL1159332.1"/>
    <property type="molecule type" value="Genomic_DNA"/>
</dbReference>
<protein>
    <submittedName>
        <fullName evidence="1">Uncharacterized protein</fullName>
    </submittedName>
</protein>
<comment type="caution">
    <text evidence="1">The sequence shown here is derived from an EMBL/GenBank/DDBJ whole genome shotgun (WGS) entry which is preliminary data.</text>
</comment>
<reference evidence="2" key="2">
    <citation type="submission" date="2024-04" db="EMBL/GenBank/DDBJ databases">
        <authorList>
            <person name="Chen Y."/>
            <person name="Shah S."/>
            <person name="Dougan E. K."/>
            <person name="Thang M."/>
            <person name="Chan C."/>
        </authorList>
    </citation>
    <scope>NUCLEOTIDE SEQUENCE [LARGE SCALE GENOMIC DNA]</scope>
</reference>
<dbReference type="Proteomes" id="UP001152797">
    <property type="component" value="Unassembled WGS sequence"/>
</dbReference>
<dbReference type="OrthoDB" id="422168at2759"/>
<keyword evidence="3" id="KW-1185">Reference proteome</keyword>
<name>A0A9P1DCA2_9DINO</name>